<feature type="transmembrane region" description="Helical" evidence="1">
    <location>
        <begin position="62"/>
        <end position="83"/>
    </location>
</feature>
<keyword evidence="1" id="KW-1133">Transmembrane helix</keyword>
<protein>
    <recommendedName>
        <fullName evidence="4">Transmembrane protein</fullName>
    </recommendedName>
</protein>
<evidence type="ECO:0000313" key="3">
    <source>
        <dbReference type="Proteomes" id="UP001278766"/>
    </source>
</evidence>
<evidence type="ECO:0000256" key="1">
    <source>
        <dbReference type="SAM" id="Phobius"/>
    </source>
</evidence>
<dbReference type="Proteomes" id="UP001278766">
    <property type="component" value="Unassembled WGS sequence"/>
</dbReference>
<feature type="transmembrane region" description="Helical" evidence="1">
    <location>
        <begin position="110"/>
        <end position="138"/>
    </location>
</feature>
<sequence length="189" mass="20338">MEDPLDLPSPTTTILTLTKFHATLATLLLATTTTADGHLTLVSALAYAHCWSATLGFAWWPVFHVLCVGLVLALVGDMLLVGVRAVEGRAAERGAAERGGGGNGWGMDQLVGIAAMVVVGGPLGLLVVIACPGVGWYLRRAGEILKWIFPYTASALGFILKWLLRSLRVVLAWFFWATRLAFRTFRGTD</sequence>
<proteinExistence type="predicted"/>
<dbReference type="EMBL" id="JAUEPN010000001">
    <property type="protein sequence ID" value="KAK3300710.1"/>
    <property type="molecule type" value="Genomic_DNA"/>
</dbReference>
<keyword evidence="1" id="KW-0812">Transmembrane</keyword>
<evidence type="ECO:0008006" key="4">
    <source>
        <dbReference type="Google" id="ProtNLM"/>
    </source>
</evidence>
<dbReference type="GeneID" id="87844796"/>
<keyword evidence="1" id="KW-0472">Membrane</keyword>
<reference evidence="2" key="1">
    <citation type="journal article" date="2023" name="Mol. Phylogenet. Evol.">
        <title>Genome-scale phylogeny and comparative genomics of the fungal order Sordariales.</title>
        <authorList>
            <person name="Hensen N."/>
            <person name="Bonometti L."/>
            <person name="Westerberg I."/>
            <person name="Brannstrom I.O."/>
            <person name="Guillou S."/>
            <person name="Cros-Aarteil S."/>
            <person name="Calhoun S."/>
            <person name="Haridas S."/>
            <person name="Kuo A."/>
            <person name="Mondo S."/>
            <person name="Pangilinan J."/>
            <person name="Riley R."/>
            <person name="LaButti K."/>
            <person name="Andreopoulos B."/>
            <person name="Lipzen A."/>
            <person name="Chen C."/>
            <person name="Yan M."/>
            <person name="Daum C."/>
            <person name="Ng V."/>
            <person name="Clum A."/>
            <person name="Steindorff A."/>
            <person name="Ohm R.A."/>
            <person name="Martin F."/>
            <person name="Silar P."/>
            <person name="Natvig D.O."/>
            <person name="Lalanne C."/>
            <person name="Gautier V."/>
            <person name="Ament-Velasquez S.L."/>
            <person name="Kruys A."/>
            <person name="Hutchinson M.I."/>
            <person name="Powell A.J."/>
            <person name="Barry K."/>
            <person name="Miller A.N."/>
            <person name="Grigoriev I.V."/>
            <person name="Debuchy R."/>
            <person name="Gladieux P."/>
            <person name="Hiltunen Thoren M."/>
            <person name="Johannesson H."/>
        </authorList>
    </citation>
    <scope>NUCLEOTIDE SEQUENCE</scope>
    <source>
        <strain evidence="2">CBS 168.71</strain>
    </source>
</reference>
<comment type="caution">
    <text evidence="2">The sequence shown here is derived from an EMBL/GenBank/DDBJ whole genome shotgun (WGS) entry which is preliminary data.</text>
</comment>
<dbReference type="RefSeq" id="XP_062664224.1">
    <property type="nucleotide sequence ID" value="XM_062807848.1"/>
</dbReference>
<name>A0AAE0LX68_9PEZI</name>
<keyword evidence="3" id="KW-1185">Reference proteome</keyword>
<evidence type="ECO:0000313" key="2">
    <source>
        <dbReference type="EMBL" id="KAK3300710.1"/>
    </source>
</evidence>
<organism evidence="2 3">
    <name type="scientific">Chaetomium fimeti</name>
    <dbReference type="NCBI Taxonomy" id="1854472"/>
    <lineage>
        <taxon>Eukaryota</taxon>
        <taxon>Fungi</taxon>
        <taxon>Dikarya</taxon>
        <taxon>Ascomycota</taxon>
        <taxon>Pezizomycotina</taxon>
        <taxon>Sordariomycetes</taxon>
        <taxon>Sordariomycetidae</taxon>
        <taxon>Sordariales</taxon>
        <taxon>Chaetomiaceae</taxon>
        <taxon>Chaetomium</taxon>
    </lineage>
</organism>
<dbReference type="AlphaFoldDB" id="A0AAE0LX68"/>
<gene>
    <name evidence="2" type="ORF">B0H64DRAFT_470751</name>
</gene>
<accession>A0AAE0LX68</accession>
<reference evidence="2" key="2">
    <citation type="submission" date="2023-06" db="EMBL/GenBank/DDBJ databases">
        <authorList>
            <consortium name="Lawrence Berkeley National Laboratory"/>
            <person name="Haridas S."/>
            <person name="Hensen N."/>
            <person name="Bonometti L."/>
            <person name="Westerberg I."/>
            <person name="Brannstrom I.O."/>
            <person name="Guillou S."/>
            <person name="Cros-Aarteil S."/>
            <person name="Calhoun S."/>
            <person name="Kuo A."/>
            <person name="Mondo S."/>
            <person name="Pangilinan J."/>
            <person name="Riley R."/>
            <person name="Labutti K."/>
            <person name="Andreopoulos B."/>
            <person name="Lipzen A."/>
            <person name="Chen C."/>
            <person name="Yanf M."/>
            <person name="Daum C."/>
            <person name="Ng V."/>
            <person name="Clum A."/>
            <person name="Steindorff A."/>
            <person name="Ohm R."/>
            <person name="Martin F."/>
            <person name="Silar P."/>
            <person name="Natvig D."/>
            <person name="Lalanne C."/>
            <person name="Gautier V."/>
            <person name="Ament-Velasquez S.L."/>
            <person name="Kruys A."/>
            <person name="Hutchinson M.I."/>
            <person name="Powell A.J."/>
            <person name="Barry K."/>
            <person name="Miller A.N."/>
            <person name="Grigoriev I.V."/>
            <person name="Debuchy R."/>
            <person name="Gladieux P."/>
            <person name="Thoren M.H."/>
            <person name="Johannesson H."/>
        </authorList>
    </citation>
    <scope>NUCLEOTIDE SEQUENCE</scope>
    <source>
        <strain evidence="2">CBS 168.71</strain>
    </source>
</reference>